<dbReference type="Gene3D" id="3.20.20.80">
    <property type="entry name" value="Glycosidases"/>
    <property type="match status" value="1"/>
</dbReference>
<dbReference type="GO" id="GO:0005764">
    <property type="term" value="C:lysosome"/>
    <property type="evidence" value="ECO:0007669"/>
    <property type="project" value="TreeGrafter"/>
</dbReference>
<dbReference type="PANTHER" id="PTHR10030:SF37">
    <property type="entry name" value="ALPHA-L-FUCOSIDASE-RELATED"/>
    <property type="match status" value="1"/>
</dbReference>
<dbReference type="OrthoDB" id="107551at2"/>
<dbReference type="SUPFAM" id="SSF49785">
    <property type="entry name" value="Galactose-binding domain-like"/>
    <property type="match status" value="1"/>
</dbReference>
<dbReference type="Pfam" id="PF01120">
    <property type="entry name" value="Alpha_L_fucos"/>
    <property type="match status" value="1"/>
</dbReference>
<dbReference type="HOGENOM" id="CLU_002934_7_3_0"/>
<accession>D5EN96</accession>
<dbReference type="SMART" id="SM00812">
    <property type="entry name" value="Alpha_L_fucos"/>
    <property type="match status" value="1"/>
</dbReference>
<dbReference type="EC" id="3.2.1.51" evidence="2"/>
<protein>
    <recommendedName>
        <fullName evidence="2">alpha-L-fucosidase</fullName>
        <ecNumber evidence="2">3.2.1.51</ecNumber>
    </recommendedName>
</protein>
<keyword evidence="9" id="KW-1185">Reference proteome</keyword>
<evidence type="ECO:0000256" key="3">
    <source>
        <dbReference type="ARBA" id="ARBA00022729"/>
    </source>
</evidence>
<dbReference type="eggNOG" id="COG3669">
    <property type="taxonomic scope" value="Bacteria"/>
</dbReference>
<evidence type="ECO:0000256" key="2">
    <source>
        <dbReference type="ARBA" id="ARBA00012662"/>
    </source>
</evidence>
<dbReference type="Gene3D" id="2.60.120.260">
    <property type="entry name" value="Galactose-binding domain-like"/>
    <property type="match status" value="1"/>
</dbReference>
<dbReference type="SUPFAM" id="SSF51445">
    <property type="entry name" value="(Trans)glycosidases"/>
    <property type="match status" value="1"/>
</dbReference>
<dbReference type="SMR" id="D5EN96"/>
<evidence type="ECO:0000313" key="8">
    <source>
        <dbReference type="EMBL" id="ADE53531.1"/>
    </source>
</evidence>
<dbReference type="GO" id="GO:0016139">
    <property type="term" value="P:glycoside catabolic process"/>
    <property type="evidence" value="ECO:0007669"/>
    <property type="project" value="TreeGrafter"/>
</dbReference>
<evidence type="ECO:0000256" key="5">
    <source>
        <dbReference type="ARBA" id="ARBA00023295"/>
    </source>
</evidence>
<proteinExistence type="inferred from homology"/>
<keyword evidence="5" id="KW-0326">Glycosidase</keyword>
<feature type="chain" id="PRO_5003071305" description="alpha-L-fucosidase" evidence="6">
    <location>
        <begin position="20"/>
        <end position="483"/>
    </location>
</feature>
<dbReference type="CAZy" id="GH29">
    <property type="family name" value="Glycoside Hydrolase Family 29"/>
</dbReference>
<evidence type="ECO:0000313" key="9">
    <source>
        <dbReference type="Proteomes" id="UP000000925"/>
    </source>
</evidence>
<dbReference type="InterPro" id="IPR017853">
    <property type="entry name" value="GH"/>
</dbReference>
<dbReference type="InterPro" id="IPR008979">
    <property type="entry name" value="Galactose-bd-like_sf"/>
</dbReference>
<evidence type="ECO:0000259" key="7">
    <source>
        <dbReference type="Pfam" id="PF01120"/>
    </source>
</evidence>
<feature type="signal peptide" evidence="6">
    <location>
        <begin position="1"/>
        <end position="19"/>
    </location>
</feature>
<dbReference type="GO" id="GO:0004560">
    <property type="term" value="F:alpha-L-fucosidase activity"/>
    <property type="evidence" value="ECO:0007669"/>
    <property type="project" value="InterPro"/>
</dbReference>
<dbReference type="STRING" id="583355.Caka_0506"/>
<dbReference type="AlphaFoldDB" id="D5EN96"/>
<reference evidence="8 9" key="1">
    <citation type="journal article" date="2010" name="Stand. Genomic Sci.">
        <title>Complete genome sequence of Coraliomargarita akajimensis type strain (04OKA010-24).</title>
        <authorList>
            <person name="Mavromatis K."/>
            <person name="Abt B."/>
            <person name="Brambilla E."/>
            <person name="Lapidus A."/>
            <person name="Copeland A."/>
            <person name="Deshpande S."/>
            <person name="Nolan M."/>
            <person name="Lucas S."/>
            <person name="Tice H."/>
            <person name="Cheng J.F."/>
            <person name="Han C."/>
            <person name="Detter J.C."/>
            <person name="Woyke T."/>
            <person name="Goodwin L."/>
            <person name="Pitluck S."/>
            <person name="Held B."/>
            <person name="Brettin T."/>
            <person name="Tapia R."/>
            <person name="Ivanova N."/>
            <person name="Mikhailova N."/>
            <person name="Pati A."/>
            <person name="Liolios K."/>
            <person name="Chen A."/>
            <person name="Palaniappan K."/>
            <person name="Land M."/>
            <person name="Hauser L."/>
            <person name="Chang Y.J."/>
            <person name="Jeffries C.D."/>
            <person name="Rohde M."/>
            <person name="Goker M."/>
            <person name="Bristow J."/>
            <person name="Eisen J.A."/>
            <person name="Markowitz V."/>
            <person name="Hugenholtz P."/>
            <person name="Klenk H.P."/>
            <person name="Kyrpides N.C."/>
        </authorList>
    </citation>
    <scope>NUCLEOTIDE SEQUENCE [LARGE SCALE GENOMIC DNA]</scope>
    <source>
        <strain evidence="9">DSM 45221 / IAM 15411 / JCM 23193 / KCTC 12865</strain>
    </source>
</reference>
<dbReference type="InterPro" id="IPR057739">
    <property type="entry name" value="Glyco_hydro_29_N"/>
</dbReference>
<gene>
    <name evidence="8" type="ordered locus">Caka_0506</name>
</gene>
<evidence type="ECO:0000256" key="1">
    <source>
        <dbReference type="ARBA" id="ARBA00007951"/>
    </source>
</evidence>
<dbReference type="Proteomes" id="UP000000925">
    <property type="component" value="Chromosome"/>
</dbReference>
<dbReference type="GO" id="GO:0006004">
    <property type="term" value="P:fucose metabolic process"/>
    <property type="evidence" value="ECO:0007669"/>
    <property type="project" value="TreeGrafter"/>
</dbReference>
<organism evidence="8 9">
    <name type="scientific">Coraliomargarita akajimensis (strain DSM 45221 / IAM 15411 / JCM 23193 / KCTC 12865 / 04OKA010-24)</name>
    <dbReference type="NCBI Taxonomy" id="583355"/>
    <lineage>
        <taxon>Bacteria</taxon>
        <taxon>Pseudomonadati</taxon>
        <taxon>Verrucomicrobiota</taxon>
        <taxon>Opitutia</taxon>
        <taxon>Puniceicoccales</taxon>
        <taxon>Coraliomargaritaceae</taxon>
        <taxon>Coraliomargarita</taxon>
    </lineage>
</organism>
<name>D5EN96_CORAD</name>
<dbReference type="InterPro" id="IPR000933">
    <property type="entry name" value="Glyco_hydro_29"/>
</dbReference>
<dbReference type="KEGG" id="caa:Caka_0506"/>
<sequence>MKRSILSLLGLSLMSVAHSIQSVKEQQPMSHQETLSSTFVDLRFGMFICYNIMSYGADWGEANYPIKSFNPTQLDCEQWAEAAESAGMKFGLLTTKHHEGFCLWDSQYTEYDVASTPYKKDIVQQYVDAFRAKGLGIGLYYSIWDSTHGIDKGTIGPKEMAFIKGQLRELLTNYGKVDYLVIDGWYWRMGHHEVPFTEIREYIRSLQPDCLLTDHTHLQAVYHVDIPYFEGPFGAFPEADNTMPSALGHCSVRGNGWFWSPDSPEGLKSNENADTIVDKLEKLEARYCNFLLNCMPNRDGLLDPLYIDLLAEIGNKWTADTKRPPLPRQPVTPAYTIPIETVTATSGEADYLIDAKQDGVTHFHWESSEEMPQEIVLDLGAIHEGVDALVIVPNHRCKPTPETALKDGNILNLEVSVSVDNTNYQLLGSERYAADAKPRHIRLSGQPTQYIKLNILEAHGPAAIIAEVAVGGAESMPRKDTHK</sequence>
<dbReference type="RefSeq" id="WP_013042256.1">
    <property type="nucleotide sequence ID" value="NC_014008.1"/>
</dbReference>
<keyword evidence="4 8" id="KW-0378">Hydrolase</keyword>
<feature type="domain" description="Glycoside hydrolase family 29 N-terminal" evidence="7">
    <location>
        <begin position="66"/>
        <end position="317"/>
    </location>
</feature>
<evidence type="ECO:0000256" key="4">
    <source>
        <dbReference type="ARBA" id="ARBA00022801"/>
    </source>
</evidence>
<comment type="similarity">
    <text evidence="1">Belongs to the glycosyl hydrolase 29 family.</text>
</comment>
<evidence type="ECO:0000256" key="6">
    <source>
        <dbReference type="SAM" id="SignalP"/>
    </source>
</evidence>
<dbReference type="PANTHER" id="PTHR10030">
    <property type="entry name" value="ALPHA-L-FUCOSIDASE"/>
    <property type="match status" value="1"/>
</dbReference>
<keyword evidence="3 6" id="KW-0732">Signal</keyword>
<dbReference type="EMBL" id="CP001998">
    <property type="protein sequence ID" value="ADE53531.1"/>
    <property type="molecule type" value="Genomic_DNA"/>
</dbReference>